<dbReference type="EMBL" id="JBHSTE010000001">
    <property type="protein sequence ID" value="MFC6331463.1"/>
    <property type="molecule type" value="Genomic_DNA"/>
</dbReference>
<dbReference type="Proteomes" id="UP001596233">
    <property type="component" value="Unassembled WGS sequence"/>
</dbReference>
<accession>A0ABW1V1C4</accession>
<dbReference type="RefSeq" id="WP_379230737.1">
    <property type="nucleotide sequence ID" value="NZ_JBHSTE010000001.1"/>
</dbReference>
<evidence type="ECO:0000313" key="1">
    <source>
        <dbReference type="EMBL" id="MFC6331463.1"/>
    </source>
</evidence>
<evidence type="ECO:0000313" key="2">
    <source>
        <dbReference type="Proteomes" id="UP001596233"/>
    </source>
</evidence>
<evidence type="ECO:0008006" key="3">
    <source>
        <dbReference type="Google" id="ProtNLM"/>
    </source>
</evidence>
<reference evidence="2" key="1">
    <citation type="journal article" date="2019" name="Int. J. Syst. Evol. Microbiol.">
        <title>The Global Catalogue of Microorganisms (GCM) 10K type strain sequencing project: providing services to taxonomists for standard genome sequencing and annotation.</title>
        <authorList>
            <consortium name="The Broad Institute Genomics Platform"/>
            <consortium name="The Broad Institute Genome Sequencing Center for Infectious Disease"/>
            <person name="Wu L."/>
            <person name="Ma J."/>
        </authorList>
    </citation>
    <scope>NUCLEOTIDE SEQUENCE [LARGE SCALE GENOMIC DNA]</scope>
    <source>
        <strain evidence="2">PCU 280</strain>
    </source>
</reference>
<sequence length="174" mass="19912">MPEIVNSYTQSMPKVTFIGKKYGDEDRVDGGFGSKWNEWLQNKWFDTLEEAYGGREVSQQLFTDGDAAIGLMRCKEGEPFQYWIGMFAPADAQAPEGYQSVDFDSSEVGICWLQGKEPDIYGKEDRCMARLAEEGFKIGTDDENALWFFERYVLSRFTPNEQGELVLDIGFFLE</sequence>
<keyword evidence="2" id="KW-1185">Reference proteome</keyword>
<organism evidence="1 2">
    <name type="scientific">Paenibacillus septentrionalis</name>
    <dbReference type="NCBI Taxonomy" id="429342"/>
    <lineage>
        <taxon>Bacteria</taxon>
        <taxon>Bacillati</taxon>
        <taxon>Bacillota</taxon>
        <taxon>Bacilli</taxon>
        <taxon>Bacillales</taxon>
        <taxon>Paenibacillaceae</taxon>
        <taxon>Paenibacillus</taxon>
    </lineage>
</organism>
<name>A0ABW1V1C4_9BACL</name>
<gene>
    <name evidence="1" type="ORF">ACFP56_02430</name>
</gene>
<proteinExistence type="predicted"/>
<protein>
    <recommendedName>
        <fullName evidence="3">AraC family transcriptional regulator</fullName>
    </recommendedName>
</protein>
<comment type="caution">
    <text evidence="1">The sequence shown here is derived from an EMBL/GenBank/DDBJ whole genome shotgun (WGS) entry which is preliminary data.</text>
</comment>